<dbReference type="AlphaFoldDB" id="A0A1T1AXI2"/>
<dbReference type="Pfam" id="PF06945">
    <property type="entry name" value="DUF1289"/>
    <property type="match status" value="1"/>
</dbReference>
<dbReference type="PANTHER" id="PTHR35175">
    <property type="entry name" value="DUF1289 DOMAIN-CONTAINING PROTEIN"/>
    <property type="match status" value="1"/>
</dbReference>
<protein>
    <recommendedName>
        <fullName evidence="3">DUF1289 domain-containing protein</fullName>
    </recommendedName>
</protein>
<evidence type="ECO:0000313" key="1">
    <source>
        <dbReference type="EMBL" id="OOV08693.1"/>
    </source>
</evidence>
<evidence type="ECO:0008006" key="3">
    <source>
        <dbReference type="Google" id="ProtNLM"/>
    </source>
</evidence>
<keyword evidence="2" id="KW-1185">Reference proteome</keyword>
<sequence length="82" mass="9110">MLSQNAMKFLAVSALDIRARGQNDPNPVPSPCLSVCQMDEDTALCQGCLRTLDEIRVWGNADSQQRRAIWLNIEARLAQHSA</sequence>
<organism evidence="1 2">
    <name type="scientific">Rhodoferax fermentans</name>
    <dbReference type="NCBI Taxonomy" id="28066"/>
    <lineage>
        <taxon>Bacteria</taxon>
        <taxon>Pseudomonadati</taxon>
        <taxon>Pseudomonadota</taxon>
        <taxon>Betaproteobacteria</taxon>
        <taxon>Burkholderiales</taxon>
        <taxon>Comamonadaceae</taxon>
        <taxon>Rhodoferax</taxon>
    </lineage>
</organism>
<comment type="caution">
    <text evidence="1">The sequence shown here is derived from an EMBL/GenBank/DDBJ whole genome shotgun (WGS) entry which is preliminary data.</text>
</comment>
<name>A0A1T1AXI2_RHOFE</name>
<gene>
    <name evidence="1" type="ORF">RF819_20100</name>
</gene>
<dbReference type="STRING" id="28066.RF819_20100"/>
<reference evidence="1 2" key="1">
    <citation type="submission" date="2017-01" db="EMBL/GenBank/DDBJ databases">
        <title>Genome sequencing of Rhodoferax fermentans JCM 7819.</title>
        <authorList>
            <person name="Kim Y.J."/>
            <person name="Farh M.E.-A."/>
            <person name="Yang D.-C."/>
        </authorList>
    </citation>
    <scope>NUCLEOTIDE SEQUENCE [LARGE SCALE GENOMIC DNA]</scope>
    <source>
        <strain evidence="1 2">JCM 7819</strain>
    </source>
</reference>
<dbReference type="PANTHER" id="PTHR35175:SF2">
    <property type="entry name" value="DUF1289 DOMAIN-CONTAINING PROTEIN"/>
    <property type="match status" value="1"/>
</dbReference>
<proteinExistence type="predicted"/>
<dbReference type="OrthoDB" id="8911262at2"/>
<evidence type="ECO:0000313" key="2">
    <source>
        <dbReference type="Proteomes" id="UP000190750"/>
    </source>
</evidence>
<dbReference type="EMBL" id="MTJN01000002">
    <property type="protein sequence ID" value="OOV08693.1"/>
    <property type="molecule type" value="Genomic_DNA"/>
</dbReference>
<accession>A0A1T1AXI2</accession>
<dbReference type="RefSeq" id="WP_078366581.1">
    <property type="nucleotide sequence ID" value="NZ_MTJN01000002.1"/>
</dbReference>
<dbReference type="Proteomes" id="UP000190750">
    <property type="component" value="Unassembled WGS sequence"/>
</dbReference>
<dbReference type="InterPro" id="IPR010710">
    <property type="entry name" value="DUF1289"/>
</dbReference>